<evidence type="ECO:0000256" key="2">
    <source>
        <dbReference type="ARBA" id="ARBA00006275"/>
    </source>
</evidence>
<dbReference type="InterPro" id="IPR011990">
    <property type="entry name" value="TPR-like_helical_dom_sf"/>
</dbReference>
<dbReference type="STRING" id="694427.Palpr_2010"/>
<dbReference type="RefSeq" id="WP_013445516.1">
    <property type="nucleotide sequence ID" value="NC_014734.1"/>
</dbReference>
<dbReference type="AlphaFoldDB" id="E4T603"/>
<dbReference type="SUPFAM" id="SSF48452">
    <property type="entry name" value="TPR-like"/>
    <property type="match status" value="1"/>
</dbReference>
<keyword evidence="5" id="KW-0998">Cell outer membrane</keyword>
<gene>
    <name evidence="8" type="ordered locus">Palpr_2010</name>
</gene>
<comment type="subcellular location">
    <subcellularLocation>
        <location evidence="1">Cell outer membrane</location>
    </subcellularLocation>
</comment>
<sequence>MKKNILLLCISALAFTACNQDQLDIPQKGVISMEQFYKTDADAQSAMTIVYYDTETNFSGIPEINGYNYGPYFALTNFQADDIFLAGSGTEDCVPEREFHDFRYANDNVVPLGGYTAFYRSIQKCNLVINNFTKEKLGQELTPTMQRCVAEARVMRAFDHMMLGIYFGTPPIVEEVLSVSAQPKNSESQAAVMQWVSDQIDLALPNLDERKSTGDYNGAVKITKGFAYAVKGKALLWKKDYAGAKAALKEVIKSGKYALNASIGSICHADSKGSPESVFELNAVFVAGVVEDLSARTGRNDIMTFNWRFENFASTPNDKQIKAGGWGWTNPTGDFARALIANDGMNSARRKAYIKTYDEILYNHQWPSDGTTFTPGMTPTKQADKTRGINSGKSMYANEGYWNWKTVIHADQGDWLKVGWAGQWNKNFSIMRYAEVLLMYAEACAQSSDEDATGTGQTGLKCLQDIQNRAGSAHVSTALTLAEVQNEKQFEMWQEGCRSVDLIRWGKTATLEKQDFYVPTYKDKLAEGTSTVHEGYVDASNADYYTKTFSGKVGFKAGKHELLPFPRTVIQLNKGLKQNPNWN</sequence>
<proteinExistence type="inferred from homology"/>
<keyword evidence="9" id="KW-1185">Reference proteome</keyword>
<name>E4T603_PALPW</name>
<dbReference type="InterPro" id="IPR012944">
    <property type="entry name" value="SusD_RagB_dom"/>
</dbReference>
<evidence type="ECO:0000313" key="8">
    <source>
        <dbReference type="EMBL" id="ADQ80147.1"/>
    </source>
</evidence>
<reference evidence="8 9" key="2">
    <citation type="journal article" date="2011" name="Stand. Genomic Sci.">
        <title>Complete genome sequence of Paludibacter propionicigenes type strain (WB4).</title>
        <authorList>
            <person name="Gronow S."/>
            <person name="Munk C."/>
            <person name="Lapidus A."/>
            <person name="Nolan M."/>
            <person name="Lucas S."/>
            <person name="Hammon N."/>
            <person name="Deshpande S."/>
            <person name="Cheng J.F."/>
            <person name="Tapia R."/>
            <person name="Han C."/>
            <person name="Goodwin L."/>
            <person name="Pitluck S."/>
            <person name="Liolios K."/>
            <person name="Ivanova N."/>
            <person name="Mavromatis K."/>
            <person name="Mikhailova N."/>
            <person name="Pati A."/>
            <person name="Chen A."/>
            <person name="Palaniappan K."/>
            <person name="Land M."/>
            <person name="Hauser L."/>
            <person name="Chang Y.J."/>
            <person name="Jeffries C.D."/>
            <person name="Brambilla E."/>
            <person name="Rohde M."/>
            <person name="Goker M."/>
            <person name="Detter J.C."/>
            <person name="Woyke T."/>
            <person name="Bristow J."/>
            <person name="Eisen J.A."/>
            <person name="Markowitz V."/>
            <person name="Hugenholtz P."/>
            <person name="Kyrpides N.C."/>
            <person name="Klenk H.P."/>
        </authorList>
    </citation>
    <scope>NUCLEOTIDE SEQUENCE [LARGE SCALE GENOMIC DNA]</scope>
    <source>
        <strain evidence="9">DSM 17365 / JCM 13257 / WB4</strain>
    </source>
</reference>
<dbReference type="OrthoDB" id="5694214at2"/>
<comment type="similarity">
    <text evidence="2">Belongs to the SusD family.</text>
</comment>
<feature type="chain" id="PRO_5003189468" evidence="6">
    <location>
        <begin position="20"/>
        <end position="583"/>
    </location>
</feature>
<dbReference type="eggNOG" id="COG0446">
    <property type="taxonomic scope" value="Bacteria"/>
</dbReference>
<evidence type="ECO:0000256" key="1">
    <source>
        <dbReference type="ARBA" id="ARBA00004442"/>
    </source>
</evidence>
<keyword evidence="4" id="KW-0472">Membrane</keyword>
<dbReference type="Proteomes" id="UP000008718">
    <property type="component" value="Chromosome"/>
</dbReference>
<accession>E4T603</accession>
<dbReference type="HOGENOM" id="CLU_015553_1_0_10"/>
<evidence type="ECO:0000256" key="6">
    <source>
        <dbReference type="SAM" id="SignalP"/>
    </source>
</evidence>
<evidence type="ECO:0000313" key="9">
    <source>
        <dbReference type="Proteomes" id="UP000008718"/>
    </source>
</evidence>
<keyword evidence="3 6" id="KW-0732">Signal</keyword>
<feature type="domain" description="RagB/SusD" evidence="7">
    <location>
        <begin position="385"/>
        <end position="582"/>
    </location>
</feature>
<dbReference type="PROSITE" id="PS51257">
    <property type="entry name" value="PROKAR_LIPOPROTEIN"/>
    <property type="match status" value="1"/>
</dbReference>
<dbReference type="KEGG" id="ppn:Palpr_2010"/>
<dbReference type="EMBL" id="CP002345">
    <property type="protein sequence ID" value="ADQ80147.1"/>
    <property type="molecule type" value="Genomic_DNA"/>
</dbReference>
<protein>
    <submittedName>
        <fullName evidence="8">RagB/SusD domain protein</fullName>
    </submittedName>
</protein>
<evidence type="ECO:0000256" key="4">
    <source>
        <dbReference type="ARBA" id="ARBA00023136"/>
    </source>
</evidence>
<dbReference type="Gene3D" id="1.25.40.390">
    <property type="match status" value="1"/>
</dbReference>
<dbReference type="Pfam" id="PF07980">
    <property type="entry name" value="SusD_RagB"/>
    <property type="match status" value="1"/>
</dbReference>
<feature type="signal peptide" evidence="6">
    <location>
        <begin position="1"/>
        <end position="19"/>
    </location>
</feature>
<evidence type="ECO:0000256" key="5">
    <source>
        <dbReference type="ARBA" id="ARBA00023237"/>
    </source>
</evidence>
<organism evidence="8 9">
    <name type="scientific">Paludibacter propionicigenes (strain DSM 17365 / JCM 13257 / WB4)</name>
    <dbReference type="NCBI Taxonomy" id="694427"/>
    <lineage>
        <taxon>Bacteria</taxon>
        <taxon>Pseudomonadati</taxon>
        <taxon>Bacteroidota</taxon>
        <taxon>Bacteroidia</taxon>
        <taxon>Bacteroidales</taxon>
        <taxon>Paludibacteraceae</taxon>
        <taxon>Paludibacter</taxon>
    </lineage>
</organism>
<dbReference type="GO" id="GO:0009279">
    <property type="term" value="C:cell outer membrane"/>
    <property type="evidence" value="ECO:0007669"/>
    <property type="project" value="UniProtKB-SubCell"/>
</dbReference>
<reference key="1">
    <citation type="submission" date="2010-11" db="EMBL/GenBank/DDBJ databases">
        <title>The complete genome of Paludibacter propionicigenes DSM 17365.</title>
        <authorList>
            <consortium name="US DOE Joint Genome Institute (JGI-PGF)"/>
            <person name="Lucas S."/>
            <person name="Copeland A."/>
            <person name="Lapidus A."/>
            <person name="Bruce D."/>
            <person name="Goodwin L."/>
            <person name="Pitluck S."/>
            <person name="Kyrpides N."/>
            <person name="Mavromatis K."/>
            <person name="Ivanova N."/>
            <person name="Munk A.C."/>
            <person name="Brettin T."/>
            <person name="Detter J.C."/>
            <person name="Han C."/>
            <person name="Tapia R."/>
            <person name="Land M."/>
            <person name="Hauser L."/>
            <person name="Markowitz V."/>
            <person name="Cheng J.-F."/>
            <person name="Hugenholtz P."/>
            <person name="Woyke T."/>
            <person name="Wu D."/>
            <person name="Gronow S."/>
            <person name="Wellnitz S."/>
            <person name="Brambilla E."/>
            <person name="Klenk H.-P."/>
            <person name="Eisen J.A."/>
        </authorList>
    </citation>
    <scope>NUCLEOTIDE SEQUENCE</scope>
    <source>
        <strain>WB4</strain>
    </source>
</reference>
<evidence type="ECO:0000259" key="7">
    <source>
        <dbReference type="Pfam" id="PF07980"/>
    </source>
</evidence>
<evidence type="ECO:0000256" key="3">
    <source>
        <dbReference type="ARBA" id="ARBA00022729"/>
    </source>
</evidence>